<dbReference type="RefSeq" id="XP_052739044.1">
    <property type="nucleotide sequence ID" value="XM_052883084.1"/>
</dbReference>
<organism evidence="2 3">
    <name type="scientific">Bicyclus anynana</name>
    <name type="common">Squinting bush brown butterfly</name>
    <dbReference type="NCBI Taxonomy" id="110368"/>
    <lineage>
        <taxon>Eukaryota</taxon>
        <taxon>Metazoa</taxon>
        <taxon>Ecdysozoa</taxon>
        <taxon>Arthropoda</taxon>
        <taxon>Hexapoda</taxon>
        <taxon>Insecta</taxon>
        <taxon>Pterygota</taxon>
        <taxon>Neoptera</taxon>
        <taxon>Endopterygota</taxon>
        <taxon>Lepidoptera</taxon>
        <taxon>Glossata</taxon>
        <taxon>Ditrysia</taxon>
        <taxon>Papilionoidea</taxon>
        <taxon>Nymphalidae</taxon>
        <taxon>Satyrinae</taxon>
        <taxon>Satyrini</taxon>
        <taxon>Mycalesina</taxon>
        <taxon>Bicyclus</taxon>
    </lineage>
</organism>
<keyword evidence="2" id="KW-1185">Reference proteome</keyword>
<dbReference type="SUPFAM" id="SSF52087">
    <property type="entry name" value="CRAL/TRIO domain"/>
    <property type="match status" value="1"/>
</dbReference>
<dbReference type="PANTHER" id="PTHR10174">
    <property type="entry name" value="ALPHA-TOCOPHEROL TRANSFER PROTEIN-RELATED"/>
    <property type="match status" value="1"/>
</dbReference>
<proteinExistence type="predicted"/>
<accession>A0ABM3LJ09</accession>
<dbReference type="PROSITE" id="PS50191">
    <property type="entry name" value="CRAL_TRIO"/>
    <property type="match status" value="1"/>
</dbReference>
<sequence>MDSKVKIIELKPDTEEHIRKLYNFDNPGSLEDAVNILNEWVQQQPHFNKKDFNSRYLETAIISNKGSIERAKLQLDKMCTLRTLLPHFFGKYSVKTDFGNLYESVHSVMLPKLTEDHYRVNLIKFYDGEWSTSLSTNFYRYNIILAEYFRLHDYVNGGVLVADFLDANLMTIWENKNPGQLRQALSVLIHGYIVRVKGIYILADSKIIDGIVMLFKQVISSKMASRLKVLKRREDLYEFVPKALLPKDYGGEERSLKTLQDEWIDVLSSEEHLTYLNAMNAATTNESCRPKDQFSEQYAGMPGTFRYLSVD</sequence>
<dbReference type="InterPro" id="IPR036865">
    <property type="entry name" value="CRAL-TRIO_dom_sf"/>
</dbReference>
<dbReference type="PANTHER" id="PTHR10174:SF222">
    <property type="entry name" value="GH10083P-RELATED"/>
    <property type="match status" value="1"/>
</dbReference>
<evidence type="ECO:0000313" key="2">
    <source>
        <dbReference type="Proteomes" id="UP001652582"/>
    </source>
</evidence>
<gene>
    <name evidence="3" type="primary">LOC112056859</name>
</gene>
<dbReference type="InterPro" id="IPR001251">
    <property type="entry name" value="CRAL-TRIO_dom"/>
</dbReference>
<name>A0ABM3LJ09_BICAN</name>
<dbReference type="GeneID" id="112056859"/>
<evidence type="ECO:0000313" key="3">
    <source>
        <dbReference type="RefSeq" id="XP_052739044.1"/>
    </source>
</evidence>
<evidence type="ECO:0000259" key="1">
    <source>
        <dbReference type="PROSITE" id="PS50191"/>
    </source>
</evidence>
<reference evidence="3" key="1">
    <citation type="submission" date="2025-08" db="UniProtKB">
        <authorList>
            <consortium name="RefSeq"/>
        </authorList>
    </citation>
    <scope>IDENTIFICATION</scope>
</reference>
<dbReference type="CDD" id="cd00170">
    <property type="entry name" value="SEC14"/>
    <property type="match status" value="1"/>
</dbReference>
<protein>
    <submittedName>
        <fullName evidence="3">Uncharacterized protein LOC112056859</fullName>
    </submittedName>
</protein>
<feature type="domain" description="CRAL-TRIO" evidence="1">
    <location>
        <begin position="126"/>
        <end position="257"/>
    </location>
</feature>
<dbReference type="Pfam" id="PF00650">
    <property type="entry name" value="CRAL_TRIO"/>
    <property type="match status" value="1"/>
</dbReference>
<dbReference type="Gene3D" id="3.40.525.10">
    <property type="entry name" value="CRAL-TRIO lipid binding domain"/>
    <property type="match status" value="1"/>
</dbReference>
<dbReference type="Proteomes" id="UP001652582">
    <property type="component" value="Chromosome 8"/>
</dbReference>